<sequence length="452" mass="49923">MRSPQNDDVIPVILGTELPWRQGATVGLAVQDQWDSQVTVPISVAEDGTSRMAAPLPAPVMVNGELAAHADLEWQVDVHWQPGHTVRRRGLDSRELFADQPPLMLTWARSSRYGVTYGSRRYDLVRGGARPENALARVALRHLSLAAWVRAKAAEHDLSALPSEAGRRASLLASMLGGRRRYIDLFGGPLLPALRAMLATSAKTKEAYPNGDGVSLSSTEGVLTFAGIYARVADMKLADVRELADAALRAGVLRRGMVLRCAACEQKQFQTVEKLSQRWSCVRCNALNDLDRHAWKLPADEPTWYYDLHPVGRHMLSEHGEVPALLSAYLRKQRKGQRGMFDDLEEVAILRGNQPQVEVDLVAYTDDVLTVAECKTPGELTGKKGRQEVLKKCRAAAWLRADRLLFATTAEEWTQATRVMVENAVASFSEWGPLGSPQVEFVARLGRADTET</sequence>
<dbReference type="SUPFAM" id="SSF52980">
    <property type="entry name" value="Restriction endonuclease-like"/>
    <property type="match status" value="1"/>
</dbReference>
<accession>A0ABN3TCJ6</accession>
<protein>
    <submittedName>
        <fullName evidence="1">Uncharacterized protein</fullName>
    </submittedName>
</protein>
<dbReference type="EMBL" id="BAAATE010000049">
    <property type="protein sequence ID" value="GAA2698001.1"/>
    <property type="molecule type" value="Genomic_DNA"/>
</dbReference>
<keyword evidence="2" id="KW-1185">Reference proteome</keyword>
<evidence type="ECO:0000313" key="1">
    <source>
        <dbReference type="EMBL" id="GAA2698001.1"/>
    </source>
</evidence>
<proteinExistence type="predicted"/>
<reference evidence="1 2" key="1">
    <citation type="journal article" date="2019" name="Int. J. Syst. Evol. Microbiol.">
        <title>The Global Catalogue of Microorganisms (GCM) 10K type strain sequencing project: providing services to taxonomists for standard genome sequencing and annotation.</title>
        <authorList>
            <consortium name="The Broad Institute Genomics Platform"/>
            <consortium name="The Broad Institute Genome Sequencing Center for Infectious Disease"/>
            <person name="Wu L."/>
            <person name="Ma J."/>
        </authorList>
    </citation>
    <scope>NUCLEOTIDE SEQUENCE [LARGE SCALE GENOMIC DNA]</scope>
    <source>
        <strain evidence="1 2">JCM 6835</strain>
    </source>
</reference>
<dbReference type="Proteomes" id="UP001501666">
    <property type="component" value="Unassembled WGS sequence"/>
</dbReference>
<gene>
    <name evidence="1" type="ORF">GCM10010412_093380</name>
</gene>
<comment type="caution">
    <text evidence="1">The sequence shown here is derived from an EMBL/GenBank/DDBJ whole genome shotgun (WGS) entry which is preliminary data.</text>
</comment>
<name>A0ABN3TCJ6_9ACTN</name>
<organism evidence="1 2">
    <name type="scientific">Nonomuraea recticatena</name>
    <dbReference type="NCBI Taxonomy" id="46178"/>
    <lineage>
        <taxon>Bacteria</taxon>
        <taxon>Bacillati</taxon>
        <taxon>Actinomycetota</taxon>
        <taxon>Actinomycetes</taxon>
        <taxon>Streptosporangiales</taxon>
        <taxon>Streptosporangiaceae</taxon>
        <taxon>Nonomuraea</taxon>
    </lineage>
</organism>
<dbReference type="InterPro" id="IPR011335">
    <property type="entry name" value="Restrct_endonuc-II-like"/>
</dbReference>
<evidence type="ECO:0000313" key="2">
    <source>
        <dbReference type="Proteomes" id="UP001501666"/>
    </source>
</evidence>